<keyword evidence="2" id="KW-1185">Reference proteome</keyword>
<dbReference type="KEGG" id="vg:26049113"/>
<reference evidence="1 2" key="1">
    <citation type="journal article" date="2015" name="Genome Announc.">
        <title>The 474-Kilobase-Pair Complete Genome Sequence of CeV-01B, a Virus Infecting Haptolina (Chrysochromulina) ericina (Prymnesiophyceae).</title>
        <authorList>
            <person name="Gallot-Lavallee L."/>
            <person name="Pagarete A."/>
            <person name="Legendre M."/>
            <person name="Santini S."/>
            <person name="Sandaa R.A."/>
            <person name="Himmelbauer H."/>
            <person name="Ogata H."/>
            <person name="Bratbak G."/>
            <person name="Claverie J.M."/>
        </authorList>
    </citation>
    <scope>NUCLEOTIDE SEQUENCE [LARGE SCALE GENOMIC DNA]</scope>
    <source>
        <strain evidence="1">CeV-01B</strain>
    </source>
</reference>
<name>A0A0N9QXB5_9VIRU</name>
<evidence type="ECO:0000313" key="1">
    <source>
        <dbReference type="EMBL" id="ALH23152.1"/>
    </source>
</evidence>
<dbReference type="Proteomes" id="UP000203826">
    <property type="component" value="Segment"/>
</dbReference>
<protein>
    <submittedName>
        <fullName evidence="1">Uncharacterized protein</fullName>
    </submittedName>
</protein>
<sequence length="104" mass="12371">MNSTISTSDYHTKKVNDQIDQIKKNLASTYENLLTREQDNELISLYKNYFSNINQENIQQVNMLKNIIKYLEQINDSQNLSLEQKKNIENDILRLKQEIDKFNT</sequence>
<dbReference type="EMBL" id="KT820662">
    <property type="protein sequence ID" value="ALH23152.1"/>
    <property type="molecule type" value="Genomic_DNA"/>
</dbReference>
<proteinExistence type="predicted"/>
<accession>A0A0N9QXB5</accession>
<organism evidence="1 2">
    <name type="scientific">Chrysochromulina ericina virus CeV-01B</name>
    <dbReference type="NCBI Taxonomy" id="3070830"/>
    <lineage>
        <taxon>Viruses</taxon>
        <taxon>Varidnaviria</taxon>
        <taxon>Bamfordvirae</taxon>
        <taxon>Nucleocytoviricota</taxon>
        <taxon>Megaviricetes</taxon>
        <taxon>Imitervirales</taxon>
        <taxon>Mesomimiviridae</taxon>
        <taxon>Tethysvirus</taxon>
        <taxon>Tethysvirus raunefjordenense</taxon>
    </lineage>
</organism>
<gene>
    <name evidence="1" type="ORF">ceV_246</name>
</gene>
<evidence type="ECO:0000313" key="2">
    <source>
        <dbReference type="Proteomes" id="UP000203826"/>
    </source>
</evidence>